<dbReference type="InterPro" id="IPR050206">
    <property type="entry name" value="FtsK/SpoIIIE/SftA"/>
</dbReference>
<dbReference type="AlphaFoldDB" id="A0A1I0KRF1"/>
<dbReference type="InterPro" id="IPR002543">
    <property type="entry name" value="FtsK_dom"/>
</dbReference>
<dbReference type="Gene3D" id="3.40.50.300">
    <property type="entry name" value="P-loop containing nucleotide triphosphate hydrolases"/>
    <property type="match status" value="1"/>
</dbReference>
<keyword evidence="4" id="KW-0472">Membrane</keyword>
<feature type="transmembrane region" description="Helical" evidence="4">
    <location>
        <begin position="5"/>
        <end position="25"/>
    </location>
</feature>
<feature type="domain" description="FtsK" evidence="5">
    <location>
        <begin position="181"/>
        <end position="368"/>
    </location>
</feature>
<evidence type="ECO:0000256" key="3">
    <source>
        <dbReference type="PROSITE-ProRule" id="PRU00289"/>
    </source>
</evidence>
<dbReference type="STRING" id="568860.SAMN05421811_10932"/>
<evidence type="ECO:0000256" key="2">
    <source>
        <dbReference type="ARBA" id="ARBA00022840"/>
    </source>
</evidence>
<evidence type="ECO:0000313" key="6">
    <source>
        <dbReference type="EMBL" id="SEU27506.1"/>
    </source>
</evidence>
<dbReference type="GO" id="GO:0003677">
    <property type="term" value="F:DNA binding"/>
    <property type="evidence" value="ECO:0007669"/>
    <property type="project" value="InterPro"/>
</dbReference>
<dbReference type="PANTHER" id="PTHR22683">
    <property type="entry name" value="SPORULATION PROTEIN RELATED"/>
    <property type="match status" value="1"/>
</dbReference>
<evidence type="ECO:0000256" key="4">
    <source>
        <dbReference type="SAM" id="Phobius"/>
    </source>
</evidence>
<dbReference type="PROSITE" id="PS50901">
    <property type="entry name" value="FTSK"/>
    <property type="match status" value="1"/>
</dbReference>
<keyword evidence="4" id="KW-1133">Transmembrane helix</keyword>
<dbReference type="RefSeq" id="WP_091086454.1">
    <property type="nucleotide sequence ID" value="NZ_FOHX01000009.1"/>
</dbReference>
<dbReference type="EMBL" id="FOHX01000009">
    <property type="protein sequence ID" value="SEU27506.1"/>
    <property type="molecule type" value="Genomic_DNA"/>
</dbReference>
<organism evidence="6 7">
    <name type="scientific">Nonomuraea wenchangensis</name>
    <dbReference type="NCBI Taxonomy" id="568860"/>
    <lineage>
        <taxon>Bacteria</taxon>
        <taxon>Bacillati</taxon>
        <taxon>Actinomycetota</taxon>
        <taxon>Actinomycetes</taxon>
        <taxon>Streptosporangiales</taxon>
        <taxon>Streptosporangiaceae</taxon>
        <taxon>Nonomuraea</taxon>
    </lineage>
</organism>
<dbReference type="InterPro" id="IPR027417">
    <property type="entry name" value="P-loop_NTPase"/>
</dbReference>
<keyword evidence="4" id="KW-0812">Transmembrane</keyword>
<proteinExistence type="predicted"/>
<reference evidence="6 7" key="1">
    <citation type="submission" date="2016-10" db="EMBL/GenBank/DDBJ databases">
        <authorList>
            <person name="de Groot N.N."/>
        </authorList>
    </citation>
    <scope>NUCLEOTIDE SEQUENCE [LARGE SCALE GENOMIC DNA]</scope>
    <source>
        <strain evidence="6 7">CGMCC 4.5598</strain>
    </source>
</reference>
<keyword evidence="2 3" id="KW-0067">ATP-binding</keyword>
<gene>
    <name evidence="6" type="ORF">SAMN05421811_10932</name>
</gene>
<accession>A0A1I0KRF1</accession>
<feature type="binding site" evidence="3">
    <location>
        <begin position="198"/>
        <end position="205"/>
    </location>
    <ligand>
        <name>ATP</name>
        <dbReference type="ChEBI" id="CHEBI:30616"/>
    </ligand>
</feature>
<protein>
    <submittedName>
        <fullName evidence="6">DNA segregation ATPase FtsK/SpoIIIE, S-DNA-T family</fullName>
    </submittedName>
</protein>
<dbReference type="Pfam" id="PF01580">
    <property type="entry name" value="FtsK_SpoIIIE"/>
    <property type="match status" value="1"/>
</dbReference>
<evidence type="ECO:0000259" key="5">
    <source>
        <dbReference type="PROSITE" id="PS50901"/>
    </source>
</evidence>
<dbReference type="PANTHER" id="PTHR22683:SF41">
    <property type="entry name" value="DNA TRANSLOCASE FTSK"/>
    <property type="match status" value="1"/>
</dbReference>
<evidence type="ECO:0000256" key="1">
    <source>
        <dbReference type="ARBA" id="ARBA00022741"/>
    </source>
</evidence>
<keyword evidence="1 3" id="KW-0547">Nucleotide-binding</keyword>
<keyword evidence="7" id="KW-1185">Reference proteome</keyword>
<dbReference type="OrthoDB" id="5168624at2"/>
<dbReference type="Proteomes" id="UP000199361">
    <property type="component" value="Unassembled WGS sequence"/>
</dbReference>
<dbReference type="SUPFAM" id="SSF52540">
    <property type="entry name" value="P-loop containing nucleoside triphosphate hydrolases"/>
    <property type="match status" value="1"/>
</dbReference>
<name>A0A1I0KRF1_9ACTN</name>
<sequence length="456" mass="49611">MSDWLIPLTVILVAVCTVLVVWHALHPVSFWLCVGYPLKTAHVYATWGNVALGCTLTRKRRRWRYTFDGLPVVGHATISLAQRRKVRRVQIDKPPRLGLIRPHRLGFRVNVTLMDGQTPDDYTARLSNLAHAWRVHSVRLVSSRPGRVTLLATRGDPLSEIRIPLLSEGLLRVRVGLLETGVPWLVDFRTVPHWLITGATQSGKSTLLNALITGLSAQPVALVGFDLKGGVELTAYGARLSAIATERAECVGLLNDLICLVKTRMALCRANKARNVWKLPEDLRPTPVVVLVDEVAELFLMAHKGEKDEIATTATALLRLAQLGRAFGVYLVVCGQRVGSDLGPGVTALRSQLSGRICHRVNDPETATMTLGDTDPAALDAARQIPASMPGTAIVVSDDGRWYRARSVYVSEEAAEAAASQHAQLAPAWADLLTGADTVTVTDAELEALAREGEPT</sequence>
<dbReference type="GO" id="GO:0005524">
    <property type="term" value="F:ATP binding"/>
    <property type="evidence" value="ECO:0007669"/>
    <property type="project" value="UniProtKB-UniRule"/>
</dbReference>
<evidence type="ECO:0000313" key="7">
    <source>
        <dbReference type="Proteomes" id="UP000199361"/>
    </source>
</evidence>